<comment type="caution">
    <text evidence="2">The sequence shown here is derived from an EMBL/GenBank/DDBJ whole genome shotgun (WGS) entry which is preliminary data.</text>
</comment>
<feature type="transmembrane region" description="Helical" evidence="1">
    <location>
        <begin position="68"/>
        <end position="87"/>
    </location>
</feature>
<evidence type="ECO:0000313" key="2">
    <source>
        <dbReference type="EMBL" id="PZN71658.1"/>
    </source>
</evidence>
<accession>A0A2W4QUV4</accession>
<feature type="transmembrane region" description="Helical" evidence="1">
    <location>
        <begin position="94"/>
        <end position="115"/>
    </location>
</feature>
<keyword evidence="1" id="KW-1133">Transmembrane helix</keyword>
<evidence type="ECO:0000313" key="3">
    <source>
        <dbReference type="Proteomes" id="UP000249396"/>
    </source>
</evidence>
<dbReference type="AlphaFoldDB" id="A0A2W4QUV4"/>
<evidence type="ECO:0000256" key="1">
    <source>
        <dbReference type="SAM" id="Phobius"/>
    </source>
</evidence>
<sequence length="119" mass="13207">MIGIGKLIPYLPILFVFFGTFLELILNIFNPHLLAGKISSTAFTLYNGLLLKNVSSGLFGAYSADNQVIYILMDIILIILWILCMIVGSKRNNLGSLLMFIFSIALSYTCLLNSINLII</sequence>
<name>A0A2W4QUV4_9GAMM</name>
<dbReference type="EMBL" id="QJPH01000513">
    <property type="protein sequence ID" value="PZN71658.1"/>
    <property type="molecule type" value="Genomic_DNA"/>
</dbReference>
<reference evidence="2 3" key="1">
    <citation type="journal article" date="2018" name="Aquat. Microb. Ecol.">
        <title>Gammaproteobacterial methanotrophs dominate.</title>
        <authorList>
            <person name="Rissanen A.J."/>
            <person name="Saarenheimo J."/>
            <person name="Tiirola M."/>
            <person name="Peura S."/>
            <person name="Aalto S.L."/>
            <person name="Karvinen A."/>
            <person name="Nykanen H."/>
        </authorList>
    </citation>
    <scope>NUCLEOTIDE SEQUENCE [LARGE SCALE GENOMIC DNA]</scope>
    <source>
        <strain evidence="2">AMbin10</strain>
    </source>
</reference>
<organism evidence="2 3">
    <name type="scientific">Candidatus Methylumidiphilus alinenensis</name>
    <dbReference type="NCBI Taxonomy" id="2202197"/>
    <lineage>
        <taxon>Bacteria</taxon>
        <taxon>Pseudomonadati</taxon>
        <taxon>Pseudomonadota</taxon>
        <taxon>Gammaproteobacteria</taxon>
        <taxon>Methylococcales</taxon>
        <taxon>Candidatus Methylumidiphilus</taxon>
    </lineage>
</organism>
<gene>
    <name evidence="2" type="ORF">DM484_25915</name>
</gene>
<keyword evidence="1" id="KW-0812">Transmembrane</keyword>
<dbReference type="Proteomes" id="UP000249396">
    <property type="component" value="Unassembled WGS sequence"/>
</dbReference>
<keyword evidence="1" id="KW-0472">Membrane</keyword>
<proteinExistence type="predicted"/>
<protein>
    <submittedName>
        <fullName evidence="2">Uncharacterized protein</fullName>
    </submittedName>
</protein>
<feature type="transmembrane region" description="Helical" evidence="1">
    <location>
        <begin position="7"/>
        <end position="29"/>
    </location>
</feature>